<comment type="caution">
    <text evidence="12">The sequence shown here is derived from an EMBL/GenBank/DDBJ whole genome shotgun (WGS) entry which is preliminary data.</text>
</comment>
<feature type="transmembrane region" description="Helical" evidence="10">
    <location>
        <begin position="627"/>
        <end position="647"/>
    </location>
</feature>
<protein>
    <submittedName>
        <fullName evidence="12">High affinity cationic amino acid transporter 1</fullName>
    </submittedName>
</protein>
<dbReference type="GO" id="GO:0012505">
    <property type="term" value="C:endomembrane system"/>
    <property type="evidence" value="ECO:0007669"/>
    <property type="project" value="UniProtKB-SubCell"/>
</dbReference>
<dbReference type="GO" id="GO:0097638">
    <property type="term" value="P:L-arginine import across plasma membrane"/>
    <property type="evidence" value="ECO:0007669"/>
    <property type="project" value="TreeGrafter"/>
</dbReference>
<evidence type="ECO:0000256" key="2">
    <source>
        <dbReference type="ARBA" id="ARBA00008572"/>
    </source>
</evidence>
<feature type="transmembrane region" description="Helical" evidence="10">
    <location>
        <begin position="711"/>
        <end position="732"/>
    </location>
</feature>
<evidence type="ECO:0000256" key="7">
    <source>
        <dbReference type="ARBA" id="ARBA00023136"/>
    </source>
</evidence>
<dbReference type="OrthoDB" id="3900342at2759"/>
<keyword evidence="4 10" id="KW-0812">Transmembrane</keyword>
<reference evidence="13 14" key="2">
    <citation type="journal article" date="2021" name="J. Hered.">
        <title>Feather Gene Expression Elucidates the Developmental Basis of Plumage Iridescence in African Starlings.</title>
        <authorList>
            <person name="Rubenstein D.R."/>
            <person name="Corvelo A."/>
            <person name="MacManes M.D."/>
            <person name="Maia R."/>
            <person name="Narzisi G."/>
            <person name="Rousaki A."/>
            <person name="Vandenabeele P."/>
            <person name="Shawkey M.D."/>
            <person name="Solomon J."/>
        </authorList>
    </citation>
    <scope>NUCLEOTIDE SEQUENCE [LARGE SCALE GENOMIC DNA]</scope>
    <source>
        <strain evidence="13">SS15</strain>
    </source>
</reference>
<evidence type="ECO:0000313" key="13">
    <source>
        <dbReference type="EMBL" id="KAI1241946.1"/>
    </source>
</evidence>
<evidence type="ECO:0000256" key="6">
    <source>
        <dbReference type="ARBA" id="ARBA00022989"/>
    </source>
</evidence>
<evidence type="ECO:0000256" key="3">
    <source>
        <dbReference type="ARBA" id="ARBA00022448"/>
    </source>
</evidence>
<evidence type="ECO:0000256" key="10">
    <source>
        <dbReference type="SAM" id="Phobius"/>
    </source>
</evidence>
<keyword evidence="5" id="KW-0029">Amino-acid transport</keyword>
<feature type="transmembrane region" description="Helical" evidence="10">
    <location>
        <begin position="684"/>
        <end position="705"/>
    </location>
</feature>
<evidence type="ECO:0000256" key="1">
    <source>
        <dbReference type="ARBA" id="ARBA00004127"/>
    </source>
</evidence>
<dbReference type="Proteomes" id="UP000618051">
    <property type="component" value="Unassembled WGS sequence"/>
</dbReference>
<reference evidence="12" key="1">
    <citation type="submission" date="2020-10" db="EMBL/GenBank/DDBJ databases">
        <title>Feather gene expression reveals the developmental basis of iridescence in African starlings.</title>
        <authorList>
            <person name="Rubenstein D.R."/>
        </authorList>
    </citation>
    <scope>NUCLEOTIDE SEQUENCE</scope>
    <source>
        <strain evidence="12">SS15</strain>
        <tissue evidence="12">Liver</tissue>
    </source>
</reference>
<dbReference type="Pfam" id="PF13520">
    <property type="entry name" value="AA_permease_2"/>
    <property type="match status" value="2"/>
</dbReference>
<dbReference type="PANTHER" id="PTHR43243:SF28">
    <property type="entry name" value="HIGH AFFINITY CATIONIC AMINO ACID TRANSPORTER 1"/>
    <property type="match status" value="1"/>
</dbReference>
<feature type="transmembrane region" description="Helical" evidence="10">
    <location>
        <begin position="133"/>
        <end position="154"/>
    </location>
</feature>
<feature type="transmembrane region" description="Helical" evidence="10">
    <location>
        <begin position="382"/>
        <end position="412"/>
    </location>
</feature>
<accession>A0A835TXN2</accession>
<dbReference type="GO" id="GO:0000064">
    <property type="term" value="F:L-ornithine transmembrane transporter activity"/>
    <property type="evidence" value="ECO:0007669"/>
    <property type="project" value="TreeGrafter"/>
</dbReference>
<organism evidence="12">
    <name type="scientific">Lamprotornis superbus</name>
    <dbReference type="NCBI Taxonomy" id="245042"/>
    <lineage>
        <taxon>Eukaryota</taxon>
        <taxon>Metazoa</taxon>
        <taxon>Chordata</taxon>
        <taxon>Craniata</taxon>
        <taxon>Vertebrata</taxon>
        <taxon>Euteleostomi</taxon>
        <taxon>Archelosauria</taxon>
        <taxon>Archosauria</taxon>
        <taxon>Dinosauria</taxon>
        <taxon>Saurischia</taxon>
        <taxon>Theropoda</taxon>
        <taxon>Coelurosauria</taxon>
        <taxon>Aves</taxon>
        <taxon>Neognathae</taxon>
        <taxon>Neoaves</taxon>
        <taxon>Telluraves</taxon>
        <taxon>Australaves</taxon>
        <taxon>Passeriformes</taxon>
        <taxon>Sturnidae</taxon>
        <taxon>Lamprotornis</taxon>
    </lineage>
</organism>
<dbReference type="GO" id="GO:0015189">
    <property type="term" value="F:L-lysine transmembrane transporter activity"/>
    <property type="evidence" value="ECO:0007669"/>
    <property type="project" value="TreeGrafter"/>
</dbReference>
<dbReference type="EMBL" id="JADDUC010000040">
    <property type="protein sequence ID" value="KAG0122021.1"/>
    <property type="molecule type" value="Genomic_DNA"/>
</dbReference>
<dbReference type="InterPro" id="IPR002293">
    <property type="entry name" value="AA/rel_permease1"/>
</dbReference>
<evidence type="ECO:0000256" key="9">
    <source>
        <dbReference type="SAM" id="MobiDB-lite"/>
    </source>
</evidence>
<sequence length="1400" mass="152614">RFSSCALPAPLHLPAASRHYPRPTPAPRGKSTPRGTAPLIHWELGLRGRAGAGDLKRQRGAGGLRCAASLLARPPGWEGILVWMMMAASFAGPNRKMECQKITNFGNQLLRRKNLDCSREDSRLSRCLNTFDLVALGVGSTLGAGVYVLAGAVARENAGPAIVISFLIAALASVLAGLCYGEFGARVPKTGSAYLYSYVTVGELWAFITGWNLILSYVIGTSSVARAWSATFDEIIGQHIEKFCEKYMTMDAPGVLAKYPDIFAVVIIIILTGLLAFGVKESALVNKVFTCINVLVLGFVVISGFVKGSGKNWNLTEQDIYNTSHSIFKDNQTQEEKLYGVGGFMPYGWKGVLSGAATCFYAFVGFDCIATTGEEVKNPQKAIPIGIVASLLICFVAYFGVSAALTLMMPYYQLDTNSPLPNAFKYVGWDGANYAVAVGSLCALSTRLPAGQPSGWEAGQAGGRTCHLLNVEGLFQISLEYSISLLGSMFPMPRIIYAMAEDGLLFKFLAKVNEKRKTPLIATVTSGATAAVMAFLFDLKDLVDLMSIGTLLAYSLVAACVLVLRYQPEQPNLAYQMARSTEETDNNESVSTSESQAGFLPEEEEKFSLKAILCSTDSDPSKFSGSVVNISTFIIGFLIVGICILTSLEPNILINTVQIIAAILVVTIIFIIRKQPESKTKLSFKVPFLPFLPVGSIFVNVYLMLQLDAGTWIRFAIWMLLGFIIYFTYGIWHSVEASYAVSAEAERNTDTGSDSSCSLFSSTVKRDRKMKRHNSGIFPAALAIHLGRFSLSRSCSVFFPQELLLCANAAMKPGLTNVLLSVAPGITSPQIFYSIIHGADFAVLLSGIDQDPSFTLCVHTHKKKKDSHKMLNFTRLTKHLQDLRTLKYQVLPFLFYLTGCFSYVLTCFKACHCCETLGRFVVAVCQSGSHVVQVLQRLENNGCLKEQSCLFASEITSGVAVVVRVASRTELALTASGDLCSSSHISFVCWLLGISNLVWHWQMEHIPALGREAQEDPQRHLMQQKGESDHLLDYARSTHHSLPKGTENVVGGQQDENSDRIKVFYCTKNIRMFFLRGYQLLFNENMKLVSFQSFICAEQARGLQEGKVKGTGDGVLKLSELEHWGVQVFADEPEPLAEMFLLPFSVCTENTAGHADLYVPAHSHIINGTTELLLHGKLYRGSSECPWDTTTISAETKYLILHLTVFPFLPMPATTSLYCCASTESTCLCQQFTGGAIPTEMIKPFLLGAGYISSPAKGHPISKWESPHSGSGVREVSSPAKANILSCLSLNRDGQGAWTRATAPTLLGMPSSPCMVAAPWQEQGLPAWPCTQGSSFPGNACPIQGCSFPLTHAEAKKDRTEEKHKKGITFFGEKVYVSGLAPEGATLHTPYKDRLLALSG</sequence>
<keyword evidence="8" id="KW-0325">Glycoprotein</keyword>
<dbReference type="GO" id="GO:0005886">
    <property type="term" value="C:plasma membrane"/>
    <property type="evidence" value="ECO:0007669"/>
    <property type="project" value="TreeGrafter"/>
</dbReference>
<dbReference type="FunFam" id="1.20.1740.10:FF:000053">
    <property type="entry name" value="Cationic amino acid transporter 3"/>
    <property type="match status" value="1"/>
</dbReference>
<proteinExistence type="inferred from homology"/>
<keyword evidence="3" id="KW-0813">Transport</keyword>
<feature type="transmembrane region" description="Helical" evidence="10">
    <location>
        <begin position="481"/>
        <end position="500"/>
    </location>
</feature>
<feature type="transmembrane region" description="Helical" evidence="10">
    <location>
        <begin position="160"/>
        <end position="181"/>
    </location>
</feature>
<feature type="transmembrane region" description="Helical" evidence="10">
    <location>
        <begin position="545"/>
        <end position="564"/>
    </location>
</feature>
<feature type="transmembrane region" description="Helical" evidence="10">
    <location>
        <begin position="653"/>
        <end position="672"/>
    </location>
</feature>
<feature type="transmembrane region" description="Helical" evidence="10">
    <location>
        <begin position="347"/>
        <end position="370"/>
    </location>
</feature>
<feature type="region of interest" description="Disordered" evidence="9">
    <location>
        <begin position="16"/>
        <end position="36"/>
    </location>
</feature>
<evidence type="ECO:0000256" key="8">
    <source>
        <dbReference type="ARBA" id="ARBA00023180"/>
    </source>
</evidence>
<feature type="transmembrane region" description="Helical" evidence="10">
    <location>
        <begin position="520"/>
        <end position="539"/>
    </location>
</feature>
<dbReference type="PANTHER" id="PTHR43243">
    <property type="entry name" value="INNER MEMBRANE TRANSPORTER YGJI-RELATED"/>
    <property type="match status" value="1"/>
</dbReference>
<feature type="non-terminal residue" evidence="12">
    <location>
        <position position="1"/>
    </location>
</feature>
<dbReference type="Pfam" id="PF13906">
    <property type="entry name" value="AA_permease_C"/>
    <property type="match status" value="1"/>
</dbReference>
<dbReference type="FunFam" id="1.20.1740.10:FF:000024">
    <property type="entry name" value="High affinity cationic amino acid transporter 1"/>
    <property type="match status" value="1"/>
</dbReference>
<feature type="domain" description="Cationic amino acid transporter C-terminal" evidence="11">
    <location>
        <begin position="684"/>
        <end position="734"/>
    </location>
</feature>
<feature type="transmembrane region" description="Helical" evidence="10">
    <location>
        <begin position="193"/>
        <end position="219"/>
    </location>
</feature>
<keyword evidence="14" id="KW-1185">Reference proteome</keyword>
<evidence type="ECO:0000256" key="5">
    <source>
        <dbReference type="ARBA" id="ARBA00022970"/>
    </source>
</evidence>
<keyword evidence="6 10" id="KW-1133">Transmembrane helix</keyword>
<reference evidence="13" key="3">
    <citation type="submission" date="2022-01" db="EMBL/GenBank/DDBJ databases">
        <authorList>
            <person name="Rubenstein D.R."/>
        </authorList>
    </citation>
    <scope>NUCLEOTIDE SEQUENCE</scope>
    <source>
        <strain evidence="13">SS15</strain>
        <tissue evidence="13">Liver</tissue>
    </source>
</reference>
<dbReference type="GO" id="GO:0061459">
    <property type="term" value="F:L-arginine transmembrane transporter activity"/>
    <property type="evidence" value="ECO:0007669"/>
    <property type="project" value="TreeGrafter"/>
</dbReference>
<comment type="subcellular location">
    <subcellularLocation>
        <location evidence="1">Endomembrane system</location>
        <topology evidence="1">Multi-pass membrane protein</topology>
    </subcellularLocation>
</comment>
<feature type="transmembrane region" description="Helical" evidence="10">
    <location>
        <begin position="262"/>
        <end position="279"/>
    </location>
</feature>
<keyword evidence="7 10" id="KW-0472">Membrane</keyword>
<evidence type="ECO:0000313" key="14">
    <source>
        <dbReference type="Proteomes" id="UP000618051"/>
    </source>
</evidence>
<gene>
    <name evidence="13" type="ORF">IHE44_0005456</name>
    <name evidence="12" type="ORF">IHE44_009711</name>
</gene>
<dbReference type="InterPro" id="IPR029485">
    <property type="entry name" value="CAT_C"/>
</dbReference>
<comment type="similarity">
    <text evidence="2">Belongs to the amino acid-polyamine-organocation (APC) superfamily. Cationic amino acid transporter (CAT) (TC 2.A.3.3) family.</text>
</comment>
<dbReference type="Gene3D" id="1.20.1740.10">
    <property type="entry name" value="Amino acid/polyamine transporter I"/>
    <property type="match status" value="2"/>
</dbReference>
<dbReference type="EMBL" id="JADDUC020000002">
    <property type="protein sequence ID" value="KAI1241946.1"/>
    <property type="molecule type" value="Genomic_DNA"/>
</dbReference>
<feature type="transmembrane region" description="Helical" evidence="10">
    <location>
        <begin position="288"/>
        <end position="306"/>
    </location>
</feature>
<evidence type="ECO:0000256" key="4">
    <source>
        <dbReference type="ARBA" id="ARBA00022692"/>
    </source>
</evidence>
<evidence type="ECO:0000259" key="11">
    <source>
        <dbReference type="Pfam" id="PF13906"/>
    </source>
</evidence>
<name>A0A835TXN2_9PASS</name>
<evidence type="ECO:0000313" key="12">
    <source>
        <dbReference type="EMBL" id="KAG0122021.1"/>
    </source>
</evidence>